<dbReference type="AlphaFoldDB" id="A0A498SHR4"/>
<accession>A0A498SHR4</accession>
<dbReference type="Proteomes" id="UP000276991">
    <property type="component" value="Unassembled WGS sequence"/>
</dbReference>
<organism evidence="1 2">
    <name type="scientific">Acanthocheilonema viteae</name>
    <name type="common">Filarial nematode worm</name>
    <name type="synonym">Dipetalonema viteae</name>
    <dbReference type="NCBI Taxonomy" id="6277"/>
    <lineage>
        <taxon>Eukaryota</taxon>
        <taxon>Metazoa</taxon>
        <taxon>Ecdysozoa</taxon>
        <taxon>Nematoda</taxon>
        <taxon>Chromadorea</taxon>
        <taxon>Rhabditida</taxon>
        <taxon>Spirurina</taxon>
        <taxon>Spiruromorpha</taxon>
        <taxon>Filarioidea</taxon>
        <taxon>Onchocercidae</taxon>
        <taxon>Acanthocheilonema</taxon>
    </lineage>
</organism>
<dbReference type="EMBL" id="UPTC01000621">
    <property type="protein sequence ID" value="VBB29479.1"/>
    <property type="molecule type" value="Genomic_DNA"/>
</dbReference>
<evidence type="ECO:0000313" key="2">
    <source>
        <dbReference type="Proteomes" id="UP000276991"/>
    </source>
</evidence>
<sequence>MMNLPYEYLVYWPKLASVDAAAVVDGGQQKAGPLNIYASGGNRLVGRAYQGKPQRECRQNCLSRWKRLDCFCHGVGAHVFRYGLTHKLSVSVIALVVRLVSREQLTLCHRRRARHTRRQAKRCKRYHTLRADALNNNPQCRGSMWVTPLKDVPNVDESCRLWRGADRKGRRESVCVFLRESNVRCA</sequence>
<keyword evidence="2" id="KW-1185">Reference proteome</keyword>
<proteinExistence type="predicted"/>
<dbReference type="OrthoDB" id="10519846at2759"/>
<protein>
    <submittedName>
        <fullName evidence="1">Uncharacterized protein</fullName>
    </submittedName>
</protein>
<evidence type="ECO:0000313" key="1">
    <source>
        <dbReference type="EMBL" id="VBB29479.1"/>
    </source>
</evidence>
<reference evidence="1 2" key="1">
    <citation type="submission" date="2018-08" db="EMBL/GenBank/DDBJ databases">
        <authorList>
            <person name="Laetsch R D."/>
            <person name="Stevens L."/>
            <person name="Kumar S."/>
            <person name="Blaxter L. M."/>
        </authorList>
    </citation>
    <scope>NUCLEOTIDE SEQUENCE [LARGE SCALE GENOMIC DNA]</scope>
</reference>
<name>A0A498SHR4_ACAVI</name>
<gene>
    <name evidence="1" type="ORF">NAV_LOCUS4281</name>
</gene>